<reference evidence="1" key="1">
    <citation type="submission" date="2017-08" db="EMBL/GenBank/DDBJ databases">
        <authorList>
            <person name="Imhoff J.F."/>
            <person name="Rahn T."/>
            <person name="Kuenzel S."/>
            <person name="Neulinger S.C."/>
        </authorList>
    </citation>
    <scope>NUCLEOTIDE SEQUENCE</scope>
    <source>
        <strain evidence="1">DSM 9154</strain>
    </source>
</reference>
<dbReference type="Proteomes" id="UP000778970">
    <property type="component" value="Unassembled WGS sequence"/>
</dbReference>
<evidence type="ECO:0000313" key="1">
    <source>
        <dbReference type="EMBL" id="MBK1698805.1"/>
    </source>
</evidence>
<gene>
    <name evidence="1" type="ORF">CKO21_16285</name>
</gene>
<evidence type="ECO:0000313" key="2">
    <source>
        <dbReference type="Proteomes" id="UP000778970"/>
    </source>
</evidence>
<dbReference type="AlphaFoldDB" id="A0A934QLQ8"/>
<dbReference type="Pfam" id="PF06620">
    <property type="entry name" value="DUF1150"/>
    <property type="match status" value="1"/>
</dbReference>
<dbReference type="EMBL" id="NRRE01000030">
    <property type="protein sequence ID" value="MBK1698805.1"/>
    <property type="molecule type" value="Genomic_DNA"/>
</dbReference>
<proteinExistence type="predicted"/>
<organism evidence="1 2">
    <name type="scientific">Rhodovibrio salinarum</name>
    <dbReference type="NCBI Taxonomy" id="1087"/>
    <lineage>
        <taxon>Bacteria</taxon>
        <taxon>Pseudomonadati</taxon>
        <taxon>Pseudomonadota</taxon>
        <taxon>Alphaproteobacteria</taxon>
        <taxon>Rhodospirillales</taxon>
        <taxon>Rhodovibrionaceae</taxon>
        <taxon>Rhodovibrio</taxon>
    </lineage>
</organism>
<comment type="caution">
    <text evidence="1">The sequence shown here is derived from an EMBL/GenBank/DDBJ whole genome shotgun (WGS) entry which is preliminary data.</text>
</comment>
<name>A0A934QLQ8_9PROT</name>
<protein>
    <submittedName>
        <fullName evidence="1">DUF1150 domain-containing protein</fullName>
    </submittedName>
</protein>
<keyword evidence="2" id="KW-1185">Reference proteome</keyword>
<reference evidence="1" key="2">
    <citation type="journal article" date="2020" name="Microorganisms">
        <title>Osmotic Adaptation and Compatible Solute Biosynthesis of Phototrophic Bacteria as Revealed from Genome Analyses.</title>
        <authorList>
            <person name="Imhoff J.F."/>
            <person name="Rahn T."/>
            <person name="Kunzel S."/>
            <person name="Keller A."/>
            <person name="Neulinger S.C."/>
        </authorList>
    </citation>
    <scope>NUCLEOTIDE SEQUENCE</scope>
    <source>
        <strain evidence="1">DSM 9154</strain>
    </source>
</reference>
<dbReference type="RefSeq" id="WP_027287977.1">
    <property type="nucleotide sequence ID" value="NZ_NRRE01000030.1"/>
</dbReference>
<sequence>MHKHTHQEQVSQQDLASWGLNDLAYVKPAVHEGQDVYAIHAADGTQMALVSDRDVAFAAARQHDLEPVSVH</sequence>
<dbReference type="InterPro" id="IPR009531">
    <property type="entry name" value="DUF1150"/>
</dbReference>
<accession>A0A934QLQ8</accession>